<keyword evidence="10" id="KW-0472">Membrane</keyword>
<dbReference type="Pfam" id="PF17801">
    <property type="entry name" value="Melibiase_C"/>
    <property type="match status" value="1"/>
</dbReference>
<organism evidence="12">
    <name type="scientific">Tetraselmis chuii</name>
    <dbReference type="NCBI Taxonomy" id="63592"/>
    <lineage>
        <taxon>Eukaryota</taxon>
        <taxon>Viridiplantae</taxon>
        <taxon>Chlorophyta</taxon>
        <taxon>core chlorophytes</taxon>
        <taxon>Chlorodendrophyceae</taxon>
        <taxon>Chlorodendrales</taxon>
        <taxon>Chlorodendraceae</taxon>
        <taxon>Tetraselmis</taxon>
    </lineage>
</organism>
<dbReference type="PRINTS" id="PR00740">
    <property type="entry name" value="GLHYDRLASE27"/>
</dbReference>
<dbReference type="GO" id="GO:0005995">
    <property type="term" value="P:melibiose catabolic process"/>
    <property type="evidence" value="ECO:0007669"/>
    <property type="project" value="UniProtKB-ARBA"/>
</dbReference>
<dbReference type="InterPro" id="IPR002241">
    <property type="entry name" value="Glyco_hydro_27"/>
</dbReference>
<keyword evidence="10" id="KW-1133">Transmembrane helix</keyword>
<dbReference type="InterPro" id="IPR013780">
    <property type="entry name" value="Glyco_hydro_b"/>
</dbReference>
<dbReference type="CDD" id="cd14792">
    <property type="entry name" value="GH27"/>
    <property type="match status" value="1"/>
</dbReference>
<gene>
    <name evidence="12" type="ORF">TCHU04912_LOCUS10833</name>
    <name evidence="13" type="ORF">TCHU04912_LOCUS10834</name>
</gene>
<proteinExistence type="inferred from homology"/>
<keyword evidence="4" id="KW-0732">Signal</keyword>
<evidence type="ECO:0000256" key="2">
    <source>
        <dbReference type="ARBA" id="ARBA00009743"/>
    </source>
</evidence>
<dbReference type="FunFam" id="3.20.20.70:FF:000202">
    <property type="entry name" value="Alpha-galactosidase"/>
    <property type="match status" value="1"/>
</dbReference>
<dbReference type="Pfam" id="PF16499">
    <property type="entry name" value="Melibiase_2"/>
    <property type="match status" value="1"/>
</dbReference>
<evidence type="ECO:0000256" key="1">
    <source>
        <dbReference type="ARBA" id="ARBA00001255"/>
    </source>
</evidence>
<evidence type="ECO:0000256" key="4">
    <source>
        <dbReference type="ARBA" id="ARBA00022729"/>
    </source>
</evidence>
<dbReference type="InterPro" id="IPR041233">
    <property type="entry name" value="Melibiase_C"/>
</dbReference>
<keyword evidence="7 8" id="KW-0326">Glycosidase</keyword>
<dbReference type="EMBL" id="HBGG01020841">
    <property type="protein sequence ID" value="CAD9208597.1"/>
    <property type="molecule type" value="Transcribed_RNA"/>
</dbReference>
<evidence type="ECO:0000259" key="11">
    <source>
        <dbReference type="Pfam" id="PF17801"/>
    </source>
</evidence>
<evidence type="ECO:0000313" key="13">
    <source>
        <dbReference type="EMBL" id="CAD9208597.1"/>
    </source>
</evidence>
<dbReference type="Gene3D" id="2.60.40.1180">
    <property type="entry name" value="Golgi alpha-mannosidase II"/>
    <property type="match status" value="1"/>
</dbReference>
<evidence type="ECO:0000256" key="5">
    <source>
        <dbReference type="ARBA" id="ARBA00022801"/>
    </source>
</evidence>
<protein>
    <recommendedName>
        <fullName evidence="3 8">Alpha-galactosidase</fullName>
        <ecNumber evidence="3 8">3.2.1.22</ecNumber>
    </recommendedName>
    <alternativeName>
        <fullName evidence="8">Melibiase</fullName>
    </alternativeName>
</protein>
<sequence>MQKGAVDEEARAPLLKEETRRDGFGDIKPNEGAQSRRRRPSSFSCWLGLAMLAIVVVTGGALALHCCQCRHRNRGTPAVEVESGLWAQARLGLSAKKPYSPLGLDNGLGLTPPMGWNSWNTLACNVDEESVRAAADLIVDLGLKDLGYTYVNVDDCWHGERLSNGSITHDAVKFPSGIKALADYVHSKGLKFGIYSDAGQKTCAGRPGSWGYEVIDAATYAEWGVDFLKYDNCFCDGDCPGVKEKYPVMREALNATGRPIFFSMCEWGVEDPATWARPIANSWRTTPDIAPLWTSVVNITKENNRWAPYAGPGGFNDPDMLEVGVPANVYGPGLTAEEERTHFVLWALMKSPLLIGADLRSISQHSLDLLMNKHIIAVNQDPLGVQGTLVSVGPDNPNAQVWAGPLSEGPALAVALHNSGDLSEATVSVNLARLGIPSGRVVRVIDLLDGGGHLGDFTGSYSASVAPHDVHFVRVEVVNDADVLPVKPLVNCGRFDSARRWLLV</sequence>
<dbReference type="GO" id="GO:0004557">
    <property type="term" value="F:alpha-galactosidase activity"/>
    <property type="evidence" value="ECO:0007669"/>
    <property type="project" value="UniProtKB-EC"/>
</dbReference>
<name>A0A6U1HMQ3_9CHLO</name>
<dbReference type="SUPFAM" id="SSF51011">
    <property type="entry name" value="Glycosyl hydrolase domain"/>
    <property type="match status" value="1"/>
</dbReference>
<dbReference type="EC" id="3.2.1.22" evidence="3 8"/>
<evidence type="ECO:0000256" key="7">
    <source>
        <dbReference type="ARBA" id="ARBA00023295"/>
    </source>
</evidence>
<comment type="catalytic activity">
    <reaction evidence="1 8">
        <text>Hydrolysis of terminal, non-reducing alpha-D-galactose residues in alpha-D-galactosides, including galactose oligosaccharides, galactomannans and galactolipids.</text>
        <dbReference type="EC" id="3.2.1.22"/>
    </reaction>
</comment>
<dbReference type="EMBL" id="HBGG01020840">
    <property type="protein sequence ID" value="CAD9208596.1"/>
    <property type="molecule type" value="Transcribed_RNA"/>
</dbReference>
<evidence type="ECO:0000256" key="3">
    <source>
        <dbReference type="ARBA" id="ARBA00012755"/>
    </source>
</evidence>
<feature type="transmembrane region" description="Helical" evidence="10">
    <location>
        <begin position="43"/>
        <end position="64"/>
    </location>
</feature>
<evidence type="ECO:0000256" key="8">
    <source>
        <dbReference type="RuleBase" id="RU361168"/>
    </source>
</evidence>
<evidence type="ECO:0000313" key="12">
    <source>
        <dbReference type="EMBL" id="CAD9208596.1"/>
    </source>
</evidence>
<keyword evidence="6 8" id="KW-1015">Disulfide bond</keyword>
<keyword evidence="5 8" id="KW-0378">Hydrolase</keyword>
<dbReference type="PANTHER" id="PTHR11452">
    <property type="entry name" value="ALPHA-GALACTOSIDASE/ALPHA-N-ACETYLGALACTOSAMINIDASE"/>
    <property type="match status" value="1"/>
</dbReference>
<feature type="region of interest" description="Disordered" evidence="9">
    <location>
        <begin position="1"/>
        <end position="37"/>
    </location>
</feature>
<evidence type="ECO:0000256" key="10">
    <source>
        <dbReference type="SAM" id="Phobius"/>
    </source>
</evidence>
<accession>A0A6U1HMQ3</accession>
<dbReference type="PANTHER" id="PTHR11452:SF75">
    <property type="entry name" value="ALPHA-GALACTOSIDASE MEL1"/>
    <property type="match status" value="1"/>
</dbReference>
<comment type="similarity">
    <text evidence="2 8">Belongs to the glycosyl hydrolase 27 family.</text>
</comment>
<dbReference type="Gene3D" id="3.20.20.70">
    <property type="entry name" value="Aldolase class I"/>
    <property type="match status" value="1"/>
</dbReference>
<feature type="domain" description="Alpha galactosidase C-terminal" evidence="11">
    <location>
        <begin position="398"/>
        <end position="475"/>
    </location>
</feature>
<dbReference type="SUPFAM" id="SSF51445">
    <property type="entry name" value="(Trans)glycosidases"/>
    <property type="match status" value="1"/>
</dbReference>
<keyword evidence="10" id="KW-0812">Transmembrane</keyword>
<dbReference type="InterPro" id="IPR017853">
    <property type="entry name" value="GH"/>
</dbReference>
<feature type="compositionally biased region" description="Basic and acidic residues" evidence="9">
    <location>
        <begin position="1"/>
        <end position="29"/>
    </location>
</feature>
<reference evidence="12" key="1">
    <citation type="submission" date="2021-01" db="EMBL/GenBank/DDBJ databases">
        <authorList>
            <person name="Corre E."/>
            <person name="Pelletier E."/>
            <person name="Niang G."/>
            <person name="Scheremetjew M."/>
            <person name="Finn R."/>
            <person name="Kale V."/>
            <person name="Holt S."/>
            <person name="Cochrane G."/>
            <person name="Meng A."/>
            <person name="Brown T."/>
            <person name="Cohen L."/>
        </authorList>
    </citation>
    <scope>NUCLEOTIDE SEQUENCE</scope>
    <source>
        <strain evidence="12">PLY429</strain>
    </source>
</reference>
<evidence type="ECO:0000256" key="9">
    <source>
        <dbReference type="SAM" id="MobiDB-lite"/>
    </source>
</evidence>
<dbReference type="AlphaFoldDB" id="A0A6U1HMQ3"/>
<dbReference type="InterPro" id="IPR013785">
    <property type="entry name" value="Aldolase_TIM"/>
</dbReference>
<evidence type="ECO:0000256" key="6">
    <source>
        <dbReference type="ARBA" id="ARBA00023157"/>
    </source>
</evidence>